<proteinExistence type="predicted"/>
<accession>A0A0S2FGA9</accession>
<dbReference type="Proteomes" id="UP000060787">
    <property type="component" value="Chromosome"/>
</dbReference>
<keyword evidence="3" id="KW-1185">Reference proteome</keyword>
<dbReference type="RefSeq" id="WP_057919234.1">
    <property type="nucleotide sequence ID" value="NZ_CP011129.1"/>
</dbReference>
<dbReference type="OrthoDB" id="5954762at2"/>
<dbReference type="EMBL" id="CP011129">
    <property type="protein sequence ID" value="ALN82535.1"/>
    <property type="molecule type" value="Genomic_DNA"/>
</dbReference>
<feature type="transmembrane region" description="Helical" evidence="1">
    <location>
        <begin position="85"/>
        <end position="103"/>
    </location>
</feature>
<keyword evidence="1" id="KW-0472">Membrane</keyword>
<reference evidence="2 3" key="1">
    <citation type="journal article" date="2015" name="BMC Genomics">
        <title>Comparative genomics and metabolic profiling of the genus Lysobacter.</title>
        <authorList>
            <person name="de Bruijn I."/>
            <person name="Cheng X."/>
            <person name="de Jager V."/>
            <person name="Exposito R.G."/>
            <person name="Watrous J."/>
            <person name="Patel N."/>
            <person name="Postma J."/>
            <person name="Dorrestein P.C."/>
            <person name="Kobayashi D."/>
            <person name="Raaijmakers J.M."/>
        </authorList>
    </citation>
    <scope>NUCLEOTIDE SEQUENCE [LARGE SCALE GENOMIC DNA]</scope>
    <source>
        <strain evidence="2 3">76</strain>
    </source>
</reference>
<name>A0A0S2FGA9_LYSAN</name>
<feature type="transmembrane region" description="Helical" evidence="1">
    <location>
        <begin position="6"/>
        <end position="23"/>
    </location>
</feature>
<keyword evidence="1" id="KW-1133">Transmembrane helix</keyword>
<dbReference type="PATRIC" id="fig|84531.7.peg.2421"/>
<dbReference type="KEGG" id="laq:GLA29479_2471"/>
<dbReference type="AlphaFoldDB" id="A0A0S2FGA9"/>
<dbReference type="STRING" id="84531.LA76x_4425"/>
<organism evidence="2 3">
    <name type="scientific">Lysobacter antibioticus</name>
    <dbReference type="NCBI Taxonomy" id="84531"/>
    <lineage>
        <taxon>Bacteria</taxon>
        <taxon>Pseudomonadati</taxon>
        <taxon>Pseudomonadota</taxon>
        <taxon>Gammaproteobacteria</taxon>
        <taxon>Lysobacterales</taxon>
        <taxon>Lysobacteraceae</taxon>
        <taxon>Lysobacter</taxon>
    </lineage>
</organism>
<dbReference type="eggNOG" id="ENOG502ZR45">
    <property type="taxonomic scope" value="Bacteria"/>
</dbReference>
<feature type="transmembrane region" description="Helical" evidence="1">
    <location>
        <begin position="56"/>
        <end position="73"/>
    </location>
</feature>
<gene>
    <name evidence="2" type="ORF">LA76x_4425</name>
</gene>
<keyword evidence="1 2" id="KW-0812">Transmembrane</keyword>
<protein>
    <submittedName>
        <fullName evidence="2">Putative transmembrane protein</fullName>
    </submittedName>
</protein>
<sequence>MEFELLIPITLFICIVYAIKIVVDARFRNKLLSTGGAEELLRSMARDEDIRRRHGALRWGIVMVLLALAFGIIEATGWREASPGMVAVLLGACGLGNLAYYFISRKLN</sequence>
<dbReference type="KEGG" id="lab:LA76x_4425"/>
<evidence type="ECO:0000256" key="1">
    <source>
        <dbReference type="SAM" id="Phobius"/>
    </source>
</evidence>
<evidence type="ECO:0000313" key="3">
    <source>
        <dbReference type="Proteomes" id="UP000060787"/>
    </source>
</evidence>
<evidence type="ECO:0000313" key="2">
    <source>
        <dbReference type="EMBL" id="ALN82535.1"/>
    </source>
</evidence>